<reference evidence="2" key="1">
    <citation type="journal article" date="2020" name="Stud. Mycol.">
        <title>101 Dothideomycetes genomes: a test case for predicting lifestyles and emergence of pathogens.</title>
        <authorList>
            <person name="Haridas S."/>
            <person name="Albert R."/>
            <person name="Binder M."/>
            <person name="Bloem J."/>
            <person name="Labutti K."/>
            <person name="Salamov A."/>
            <person name="Andreopoulos B."/>
            <person name="Baker S."/>
            <person name="Barry K."/>
            <person name="Bills G."/>
            <person name="Bluhm B."/>
            <person name="Cannon C."/>
            <person name="Castanera R."/>
            <person name="Culley D."/>
            <person name="Daum C."/>
            <person name="Ezra D."/>
            <person name="Gonzalez J."/>
            <person name="Henrissat B."/>
            <person name="Kuo A."/>
            <person name="Liang C."/>
            <person name="Lipzen A."/>
            <person name="Lutzoni F."/>
            <person name="Magnuson J."/>
            <person name="Mondo S."/>
            <person name="Nolan M."/>
            <person name="Ohm R."/>
            <person name="Pangilinan J."/>
            <person name="Park H.-J."/>
            <person name="Ramirez L."/>
            <person name="Alfaro M."/>
            <person name="Sun H."/>
            <person name="Tritt A."/>
            <person name="Yoshinaga Y."/>
            <person name="Zwiers L.-H."/>
            <person name="Turgeon B."/>
            <person name="Goodwin S."/>
            <person name="Spatafora J."/>
            <person name="Crous P."/>
            <person name="Grigoriev I."/>
        </authorList>
    </citation>
    <scope>NUCLEOTIDE SEQUENCE</scope>
    <source>
        <strain evidence="2">CBS 123094</strain>
    </source>
</reference>
<dbReference type="InterPro" id="IPR036770">
    <property type="entry name" value="Ankyrin_rpt-contain_sf"/>
</dbReference>
<keyword evidence="1" id="KW-0812">Transmembrane</keyword>
<protein>
    <recommendedName>
        <fullName evidence="4">Ankyrin</fullName>
    </recommendedName>
</protein>
<keyword evidence="1" id="KW-0472">Membrane</keyword>
<feature type="transmembrane region" description="Helical" evidence="1">
    <location>
        <begin position="147"/>
        <end position="167"/>
    </location>
</feature>
<dbReference type="OrthoDB" id="3800977at2759"/>
<proteinExistence type="predicted"/>
<feature type="transmembrane region" description="Helical" evidence="1">
    <location>
        <begin position="59"/>
        <end position="80"/>
    </location>
</feature>
<name>A0A6A5X2E2_9PLEO</name>
<dbReference type="AlphaFoldDB" id="A0A6A5X2E2"/>
<evidence type="ECO:0000256" key="1">
    <source>
        <dbReference type="SAM" id="Phobius"/>
    </source>
</evidence>
<evidence type="ECO:0008006" key="4">
    <source>
        <dbReference type="Google" id="ProtNLM"/>
    </source>
</evidence>
<feature type="transmembrane region" description="Helical" evidence="1">
    <location>
        <begin position="35"/>
        <end position="53"/>
    </location>
</feature>
<feature type="transmembrane region" description="Helical" evidence="1">
    <location>
        <begin position="101"/>
        <end position="127"/>
    </location>
</feature>
<evidence type="ECO:0000313" key="2">
    <source>
        <dbReference type="EMBL" id="KAF2007015.1"/>
    </source>
</evidence>
<dbReference type="EMBL" id="ML977558">
    <property type="protein sequence ID" value="KAF2007015.1"/>
    <property type="molecule type" value="Genomic_DNA"/>
</dbReference>
<evidence type="ECO:0000313" key="3">
    <source>
        <dbReference type="Proteomes" id="UP000799779"/>
    </source>
</evidence>
<keyword evidence="1" id="KW-1133">Transmembrane helix</keyword>
<keyword evidence="3" id="KW-1185">Reference proteome</keyword>
<sequence length="548" mass="62435">MLMDGLNLREVLIACSSVEATSATFCMALSDKEVLAFRWLVSLGFLAQMGASITEVIALRQIVILILALVPVALSLMRRLNKVEQAQRDRSQYREGWRWTALPATISTSYLVFWFLALLHGTTSFLLLGAGGQESLWQQLYQWGQSAPILVTVVTVFHICYCFLKLFSRNALDTRIKIARGNGSDTGWTSPLMPWRTWYIWKTIRQRHPFRKVKLLSSDDLLVQVASLLPIRQQTSLLRTAETEQKWKELLASFALNDEIEIRTSLDEDAPIGCHNKYGDYPIYLAVELGSLDITPLEAALDTNKTEVFDWMLASLPQTQNRYSDDTWLQIKETIVRAMLQAIGEGKTSPLYDLLKWPGLREKRLSIRLLAHAVEKDNSDCIRIILETQPADTEDSRKEYCSLILKVINHRSEGVFNSFIHHSVLDSILHKSYPPADHWLDRVLQGRIDHNRLLPLLERRAGTIQMLANQFDEQHNKKIARAMADTNTPLQVLDFALNSFNLDRDIAEALEAKGAKTWHSVNVRDCNNRLIRQKLGNNDKGGLSKEPE</sequence>
<dbReference type="Gene3D" id="1.25.40.20">
    <property type="entry name" value="Ankyrin repeat-containing domain"/>
    <property type="match status" value="1"/>
</dbReference>
<gene>
    <name evidence="2" type="ORF">P154DRAFT_569715</name>
</gene>
<dbReference type="Proteomes" id="UP000799779">
    <property type="component" value="Unassembled WGS sequence"/>
</dbReference>
<organism evidence="2 3">
    <name type="scientific">Amniculicola lignicola CBS 123094</name>
    <dbReference type="NCBI Taxonomy" id="1392246"/>
    <lineage>
        <taxon>Eukaryota</taxon>
        <taxon>Fungi</taxon>
        <taxon>Dikarya</taxon>
        <taxon>Ascomycota</taxon>
        <taxon>Pezizomycotina</taxon>
        <taxon>Dothideomycetes</taxon>
        <taxon>Pleosporomycetidae</taxon>
        <taxon>Pleosporales</taxon>
        <taxon>Amniculicolaceae</taxon>
        <taxon>Amniculicola</taxon>
    </lineage>
</organism>
<accession>A0A6A5X2E2</accession>